<feature type="region of interest" description="Disordered" evidence="1">
    <location>
        <begin position="1"/>
        <end position="81"/>
    </location>
</feature>
<dbReference type="AlphaFoldDB" id="A0A3S5B8D1"/>
<gene>
    <name evidence="2" type="ORF">PXEA_LOCUS36459</name>
</gene>
<name>A0A3S5B8D1_9PLAT</name>
<evidence type="ECO:0000256" key="1">
    <source>
        <dbReference type="SAM" id="MobiDB-lite"/>
    </source>
</evidence>
<feature type="compositionally biased region" description="Basic residues" evidence="1">
    <location>
        <begin position="11"/>
        <end position="21"/>
    </location>
</feature>
<comment type="caution">
    <text evidence="2">The sequence shown here is derived from an EMBL/GenBank/DDBJ whole genome shotgun (WGS) entry which is preliminary data.</text>
</comment>
<keyword evidence="3" id="KW-1185">Reference proteome</keyword>
<reference evidence="2" key="1">
    <citation type="submission" date="2018-11" db="EMBL/GenBank/DDBJ databases">
        <authorList>
            <consortium name="Pathogen Informatics"/>
        </authorList>
    </citation>
    <scope>NUCLEOTIDE SEQUENCE</scope>
</reference>
<evidence type="ECO:0000313" key="3">
    <source>
        <dbReference type="Proteomes" id="UP000784294"/>
    </source>
</evidence>
<organism evidence="2 3">
    <name type="scientific">Protopolystoma xenopodis</name>
    <dbReference type="NCBI Taxonomy" id="117903"/>
    <lineage>
        <taxon>Eukaryota</taxon>
        <taxon>Metazoa</taxon>
        <taxon>Spiralia</taxon>
        <taxon>Lophotrochozoa</taxon>
        <taxon>Platyhelminthes</taxon>
        <taxon>Monogenea</taxon>
        <taxon>Polyopisthocotylea</taxon>
        <taxon>Polystomatidea</taxon>
        <taxon>Polystomatidae</taxon>
        <taxon>Protopolystoma</taxon>
    </lineage>
</organism>
<dbReference type="Proteomes" id="UP000784294">
    <property type="component" value="Unassembled WGS sequence"/>
</dbReference>
<sequence length="111" mass="12695">MITDESFAPFRRNRTRLPRKQRQLECSSKANRQLVKRNPASSSGGTELRITSANTFTRNGSELNNNYETKESSKPNFSSYPTMLSTPEASLFLRPPGHSSWYVRETKQHSI</sequence>
<dbReference type="EMBL" id="CAAALY010278220">
    <property type="protein sequence ID" value="VEL43019.1"/>
    <property type="molecule type" value="Genomic_DNA"/>
</dbReference>
<proteinExistence type="predicted"/>
<protein>
    <submittedName>
        <fullName evidence="2">Uncharacterized protein</fullName>
    </submittedName>
</protein>
<accession>A0A3S5B8D1</accession>
<feature type="compositionally biased region" description="Polar residues" evidence="1">
    <location>
        <begin position="39"/>
        <end position="67"/>
    </location>
</feature>
<evidence type="ECO:0000313" key="2">
    <source>
        <dbReference type="EMBL" id="VEL43019.1"/>
    </source>
</evidence>